<feature type="transmembrane region" description="Helical" evidence="8">
    <location>
        <begin position="130"/>
        <end position="149"/>
    </location>
</feature>
<evidence type="ECO:0000313" key="9">
    <source>
        <dbReference type="EMBL" id="MDQ0511636.1"/>
    </source>
</evidence>
<evidence type="ECO:0000313" key="10">
    <source>
        <dbReference type="Proteomes" id="UP001235094"/>
    </source>
</evidence>
<dbReference type="Pfam" id="PF09594">
    <property type="entry name" value="GT87"/>
    <property type="match status" value="1"/>
</dbReference>
<keyword evidence="10" id="KW-1185">Reference proteome</keyword>
<evidence type="ECO:0000256" key="4">
    <source>
        <dbReference type="ARBA" id="ARBA00022692"/>
    </source>
</evidence>
<dbReference type="EMBL" id="JAUSVR010000007">
    <property type="protein sequence ID" value="MDQ0511636.1"/>
    <property type="molecule type" value="Genomic_DNA"/>
</dbReference>
<keyword evidence="6 8" id="KW-0472">Membrane</keyword>
<feature type="transmembrane region" description="Helical" evidence="8">
    <location>
        <begin position="392"/>
        <end position="410"/>
    </location>
</feature>
<feature type="transmembrane region" description="Helical" evidence="8">
    <location>
        <begin position="344"/>
        <end position="362"/>
    </location>
</feature>
<evidence type="ECO:0000256" key="7">
    <source>
        <dbReference type="ARBA" id="ARBA00024033"/>
    </source>
</evidence>
<gene>
    <name evidence="9" type="ORF">QOZ99_002535</name>
</gene>
<evidence type="ECO:0008006" key="11">
    <source>
        <dbReference type="Google" id="ProtNLM"/>
    </source>
</evidence>
<accession>A0ABU0LSH5</accession>
<feature type="transmembrane region" description="Helical" evidence="8">
    <location>
        <begin position="368"/>
        <end position="387"/>
    </location>
</feature>
<comment type="similarity">
    <text evidence="7">Belongs to the glycosyltransferase 87 family.</text>
</comment>
<keyword evidence="5 8" id="KW-1133">Transmembrane helix</keyword>
<keyword evidence="2" id="KW-1003">Cell membrane</keyword>
<evidence type="ECO:0000256" key="3">
    <source>
        <dbReference type="ARBA" id="ARBA00022679"/>
    </source>
</evidence>
<evidence type="ECO:0000256" key="6">
    <source>
        <dbReference type="ARBA" id="ARBA00023136"/>
    </source>
</evidence>
<evidence type="ECO:0000256" key="5">
    <source>
        <dbReference type="ARBA" id="ARBA00022989"/>
    </source>
</evidence>
<evidence type="ECO:0000256" key="8">
    <source>
        <dbReference type="SAM" id="Phobius"/>
    </source>
</evidence>
<comment type="subcellular location">
    <subcellularLocation>
        <location evidence="1">Cell membrane</location>
        <topology evidence="1">Multi-pass membrane protein</topology>
    </subcellularLocation>
</comment>
<name>A0ABU0LSH5_9HYPH</name>
<feature type="transmembrane region" description="Helical" evidence="8">
    <location>
        <begin position="181"/>
        <end position="207"/>
    </location>
</feature>
<evidence type="ECO:0000256" key="2">
    <source>
        <dbReference type="ARBA" id="ARBA00022475"/>
    </source>
</evidence>
<feature type="transmembrane region" description="Helical" evidence="8">
    <location>
        <begin position="219"/>
        <end position="243"/>
    </location>
</feature>
<protein>
    <recommendedName>
        <fullName evidence="11">DUF2029 domain-containing protein</fullName>
    </recommendedName>
</protein>
<keyword evidence="3" id="KW-0808">Transferase</keyword>
<evidence type="ECO:0000256" key="1">
    <source>
        <dbReference type="ARBA" id="ARBA00004651"/>
    </source>
</evidence>
<dbReference type="RefSeq" id="WP_306890329.1">
    <property type="nucleotide sequence ID" value="NZ_JAUSVR010000007.1"/>
</dbReference>
<organism evidence="9 10">
    <name type="scientific">Ancylobacter amanitiformis</name>
    <dbReference type="NCBI Taxonomy" id="217069"/>
    <lineage>
        <taxon>Bacteria</taxon>
        <taxon>Pseudomonadati</taxon>
        <taxon>Pseudomonadota</taxon>
        <taxon>Alphaproteobacteria</taxon>
        <taxon>Hyphomicrobiales</taxon>
        <taxon>Xanthobacteraceae</taxon>
        <taxon>Ancylobacter</taxon>
    </lineage>
</organism>
<keyword evidence="4 8" id="KW-0812">Transmembrane</keyword>
<sequence length="539" mass="58947">MSGISRDGILARLTNTPIRREVWVVALIAVVVCVVHGLRLGQDTNWDQRNYHYYGVYALLHGRLALDVAAAQMQSWFNPAGSLLPYFLITQTSPRLATAALSALSALPLVTVFGLAVVSLGREARRRRSLRLAVGLLACVGAFKAPMFLSEIGTTFNDNASAGLVLAALLVLLADRFSRRAYVLAGVLLGVVVGLKLTNAFYVIGWVAAIMAVERRRFLVPLVLAGGAAVLTYLPVGGLWNAYLWKQFGNPLFPIYNNIFQSPLYPPSAMQDERFKPKGLGEALSYFWQWPAGMHPTSELYFVDLRFTLVPIVLLLALAVVAFRREASQARGAGSAEALFDPRAVILLPTFFVVSFTLWLFMFGIQRYVVALEQLAPLVLMLLLSVIMRRHVLLLLCSALMVVAIARVNVSPDWGRVPFGDDWYEVRLPDEIGQENTLFVMLSGGPIAYVIPFFPASDTFVRIEGNLPVEPGSGLGGIVRAKLDAHAGPLRTLAPDDHPAERSADTLASYGLRADPQDCVPILTRMGRLLSCTLVRTGG</sequence>
<feature type="transmembrane region" description="Helical" evidence="8">
    <location>
        <begin position="22"/>
        <end position="41"/>
    </location>
</feature>
<feature type="transmembrane region" description="Helical" evidence="8">
    <location>
        <begin position="300"/>
        <end position="323"/>
    </location>
</feature>
<dbReference type="Proteomes" id="UP001235094">
    <property type="component" value="Unassembled WGS sequence"/>
</dbReference>
<proteinExistence type="inferred from homology"/>
<feature type="transmembrane region" description="Helical" evidence="8">
    <location>
        <begin position="97"/>
        <end position="118"/>
    </location>
</feature>
<comment type="caution">
    <text evidence="9">The sequence shown here is derived from an EMBL/GenBank/DDBJ whole genome shotgun (WGS) entry which is preliminary data.</text>
</comment>
<dbReference type="InterPro" id="IPR018584">
    <property type="entry name" value="GT87"/>
</dbReference>
<reference evidence="9 10" key="1">
    <citation type="submission" date="2023-07" db="EMBL/GenBank/DDBJ databases">
        <title>Genomic Encyclopedia of Type Strains, Phase IV (KMG-IV): sequencing the most valuable type-strain genomes for metagenomic binning, comparative biology and taxonomic classification.</title>
        <authorList>
            <person name="Goeker M."/>
        </authorList>
    </citation>
    <scope>NUCLEOTIDE SEQUENCE [LARGE SCALE GENOMIC DNA]</scope>
    <source>
        <strain evidence="9 10">DSM 15561</strain>
    </source>
</reference>